<dbReference type="GO" id="GO:0030688">
    <property type="term" value="C:preribosome, small subunit precursor"/>
    <property type="evidence" value="ECO:0007669"/>
    <property type="project" value="InterPro"/>
</dbReference>
<dbReference type="FunCoup" id="G8JW50">
    <property type="interactions" value="435"/>
</dbReference>
<dbReference type="OMA" id="AMWFSDR"/>
<name>G8JW50_ERECY</name>
<dbReference type="PANTHER" id="PTHR13026">
    <property type="entry name" value="NNP-1 PROTEIN NOVEL NUCLEAR PROTEIN 1 NOP52"/>
    <property type="match status" value="1"/>
</dbReference>
<keyword evidence="3" id="KW-0698">rRNA processing</keyword>
<evidence type="ECO:0000256" key="1">
    <source>
        <dbReference type="ARBA" id="ARBA00004123"/>
    </source>
</evidence>
<organism evidence="5 6">
    <name type="scientific">Eremothecium cymbalariae (strain CBS 270.75 / DBVPG 7215 / KCTC 17166 / NRRL Y-17582)</name>
    <name type="common">Yeast</name>
    <dbReference type="NCBI Taxonomy" id="931890"/>
    <lineage>
        <taxon>Eukaryota</taxon>
        <taxon>Fungi</taxon>
        <taxon>Dikarya</taxon>
        <taxon>Ascomycota</taxon>
        <taxon>Saccharomycotina</taxon>
        <taxon>Saccharomycetes</taxon>
        <taxon>Saccharomycetales</taxon>
        <taxon>Saccharomycetaceae</taxon>
        <taxon>Eremothecium</taxon>
    </lineage>
</organism>
<reference evidence="6" key="1">
    <citation type="journal article" date="2012" name="G3 (Bethesda)">
        <title>Pichia sorbitophila, an interspecies yeast hybrid reveals early steps of genome resolution following polyploidization.</title>
        <authorList>
            <person name="Leh Louis V."/>
            <person name="Despons L."/>
            <person name="Friedrich A."/>
            <person name="Martin T."/>
            <person name="Durrens P."/>
            <person name="Casaregola S."/>
            <person name="Neuveglise C."/>
            <person name="Fairhead C."/>
            <person name="Marck C."/>
            <person name="Cruz J.A."/>
            <person name="Straub M.L."/>
            <person name="Kugler V."/>
            <person name="Sacerdot C."/>
            <person name="Uzunov Z."/>
            <person name="Thierry A."/>
            <person name="Weiss S."/>
            <person name="Bleykasten C."/>
            <person name="De Montigny J."/>
            <person name="Jacques N."/>
            <person name="Jung P."/>
            <person name="Lemaire M."/>
            <person name="Mallet S."/>
            <person name="Morel G."/>
            <person name="Richard G.F."/>
            <person name="Sarkar A."/>
            <person name="Savel G."/>
            <person name="Schacherer J."/>
            <person name="Seret M.L."/>
            <person name="Talla E."/>
            <person name="Samson G."/>
            <person name="Jubin C."/>
            <person name="Poulain J."/>
            <person name="Vacherie B."/>
            <person name="Barbe V."/>
            <person name="Pelletier E."/>
            <person name="Sherman D.J."/>
            <person name="Westhof E."/>
            <person name="Weissenbach J."/>
            <person name="Baret P.V."/>
            <person name="Wincker P."/>
            <person name="Gaillardin C."/>
            <person name="Dujon B."/>
            <person name="Souciet J.L."/>
        </authorList>
    </citation>
    <scope>NUCLEOTIDE SEQUENCE [LARGE SCALE GENOMIC DNA]</scope>
    <source>
        <strain evidence="6">CBS 270.75 / DBVPG 7215 / KCTC 17166 / NRRL Y-17582</strain>
    </source>
</reference>
<dbReference type="InterPro" id="IPR010301">
    <property type="entry name" value="RRP1"/>
</dbReference>
<dbReference type="InParanoid" id="G8JW50"/>
<dbReference type="Proteomes" id="UP000006790">
    <property type="component" value="Chromosome 7"/>
</dbReference>
<dbReference type="RefSeq" id="XP_003647882.1">
    <property type="nucleotide sequence ID" value="XM_003647834.1"/>
</dbReference>
<comment type="subcellular location">
    <subcellularLocation>
        <location evidence="1">Nucleus</location>
    </subcellularLocation>
</comment>
<dbReference type="GeneID" id="11472493"/>
<dbReference type="GO" id="GO:0030687">
    <property type="term" value="C:preribosome, large subunit precursor"/>
    <property type="evidence" value="ECO:0007669"/>
    <property type="project" value="EnsemblFungi"/>
</dbReference>
<gene>
    <name evidence="5" type="ordered locus">Ecym_7219</name>
</gene>
<comment type="similarity">
    <text evidence="2">Belongs to the RRP1 family.</text>
</comment>
<dbReference type="OrthoDB" id="2019504at2759"/>
<dbReference type="KEGG" id="erc:Ecym_7219"/>
<dbReference type="AlphaFoldDB" id="G8JW50"/>
<accession>G8JW50</accession>
<evidence type="ECO:0000256" key="3">
    <source>
        <dbReference type="ARBA" id="ARBA00022552"/>
    </source>
</evidence>
<dbReference type="eggNOG" id="KOG3911">
    <property type="taxonomic scope" value="Eukaryota"/>
</dbReference>
<dbReference type="STRING" id="931890.G8JW50"/>
<dbReference type="PANTHER" id="PTHR13026:SF0">
    <property type="entry name" value="RIBOSOMAL RNA PROCESSING 1B"/>
    <property type="match status" value="1"/>
</dbReference>
<protein>
    <recommendedName>
        <fullName evidence="7">Ribosomal RNA-processing protein 1</fullName>
    </recommendedName>
</protein>
<sequence>MSSVQVSPFVKQLASNNRKVRENALDSLKKYMATKKFMSNSQIQFDQLWKGLYYSMWFSDRPRPQQRLSNELGELYLLYLGNKDVQLSDKAFIRFSKAFWKVICLEWYSIDHHRLDKYLLLMRRVLYNQLKYLREREWDDVLVDKYVINVLGKLPLSGDRKVYNGIPFHIIDIFVDEWEKLVLRNGKEADEVEDNDIDDETEIELISQTPLPKFIALLQSLSSDITNIKVLREKIKEDVLADPRLYKWGVLTEKDNENHEDEVEEEEWKGF</sequence>
<evidence type="ECO:0000313" key="6">
    <source>
        <dbReference type="Proteomes" id="UP000006790"/>
    </source>
</evidence>
<dbReference type="EMBL" id="CP002503">
    <property type="protein sequence ID" value="AET41065.1"/>
    <property type="molecule type" value="Genomic_DNA"/>
</dbReference>
<proteinExistence type="inferred from homology"/>
<dbReference type="HOGENOM" id="CLU_022876_0_2_1"/>
<evidence type="ECO:0000313" key="5">
    <source>
        <dbReference type="EMBL" id="AET41065.1"/>
    </source>
</evidence>
<dbReference type="GO" id="GO:0006364">
    <property type="term" value="P:rRNA processing"/>
    <property type="evidence" value="ECO:0007669"/>
    <property type="project" value="UniProtKB-KW"/>
</dbReference>
<evidence type="ECO:0000256" key="2">
    <source>
        <dbReference type="ARBA" id="ARBA00006374"/>
    </source>
</evidence>
<keyword evidence="4" id="KW-0539">Nucleus</keyword>
<evidence type="ECO:0008006" key="7">
    <source>
        <dbReference type="Google" id="ProtNLM"/>
    </source>
</evidence>
<keyword evidence="6" id="KW-1185">Reference proteome</keyword>
<dbReference type="Pfam" id="PF05997">
    <property type="entry name" value="Nop52"/>
    <property type="match status" value="1"/>
</dbReference>
<dbReference type="GO" id="GO:0005634">
    <property type="term" value="C:nucleus"/>
    <property type="evidence" value="ECO:0007669"/>
    <property type="project" value="UniProtKB-SubCell"/>
</dbReference>
<evidence type="ECO:0000256" key="4">
    <source>
        <dbReference type="ARBA" id="ARBA00023242"/>
    </source>
</evidence>